<evidence type="ECO:0000256" key="4">
    <source>
        <dbReference type="ARBA" id="ARBA00010617"/>
    </source>
</evidence>
<evidence type="ECO:0000256" key="19">
    <source>
        <dbReference type="ARBA" id="ARBA00023221"/>
    </source>
</evidence>
<dbReference type="GO" id="GO:0006704">
    <property type="term" value="P:glucocorticoid biosynthetic process"/>
    <property type="evidence" value="ECO:0007669"/>
    <property type="project" value="TreeGrafter"/>
</dbReference>
<dbReference type="InterPro" id="IPR001128">
    <property type="entry name" value="Cyt_P450"/>
</dbReference>
<keyword evidence="28" id="KW-1185">Reference proteome</keyword>
<evidence type="ECO:0000256" key="18">
    <source>
        <dbReference type="ARBA" id="ARBA00023166"/>
    </source>
</evidence>
<evidence type="ECO:0000256" key="7">
    <source>
        <dbReference type="ARBA" id="ARBA00022548"/>
    </source>
</evidence>
<keyword evidence="20" id="KW-0755">Steroidogenesis</keyword>
<feature type="binding site" description="axial binding residue" evidence="25">
    <location>
        <position position="51"/>
    </location>
    <ligand>
        <name>heme</name>
        <dbReference type="ChEBI" id="CHEBI:30413"/>
    </ligand>
    <ligandPart>
        <name>Fe</name>
        <dbReference type="ChEBI" id="CHEBI:18248"/>
    </ligandPart>
</feature>
<evidence type="ECO:0000256" key="14">
    <source>
        <dbReference type="ARBA" id="ARBA00023033"/>
    </source>
</evidence>
<evidence type="ECO:0000256" key="23">
    <source>
        <dbReference type="ARBA" id="ARBA00033274"/>
    </source>
</evidence>
<comment type="pathway">
    <text evidence="3">Lipid metabolism; C21-steroid hormone metabolism.</text>
</comment>
<name>A0A8J5MWI1_HOMAM</name>
<organism evidence="27 28">
    <name type="scientific">Homarus americanus</name>
    <name type="common">American lobster</name>
    <dbReference type="NCBI Taxonomy" id="6706"/>
    <lineage>
        <taxon>Eukaryota</taxon>
        <taxon>Metazoa</taxon>
        <taxon>Ecdysozoa</taxon>
        <taxon>Arthropoda</taxon>
        <taxon>Crustacea</taxon>
        <taxon>Multicrustacea</taxon>
        <taxon>Malacostraca</taxon>
        <taxon>Eumalacostraca</taxon>
        <taxon>Eucarida</taxon>
        <taxon>Decapoda</taxon>
        <taxon>Pleocyemata</taxon>
        <taxon>Astacidea</taxon>
        <taxon>Nephropoidea</taxon>
        <taxon>Nephropidae</taxon>
        <taxon>Homarus</taxon>
    </lineage>
</organism>
<dbReference type="GO" id="GO:0020037">
    <property type="term" value="F:heme binding"/>
    <property type="evidence" value="ECO:0007669"/>
    <property type="project" value="InterPro"/>
</dbReference>
<proteinExistence type="inferred from homology"/>
<dbReference type="GO" id="GO:0006700">
    <property type="term" value="P:C21-steroid hormone biosynthetic process"/>
    <property type="evidence" value="ECO:0007669"/>
    <property type="project" value="TreeGrafter"/>
</dbReference>
<keyword evidence="12 26" id="KW-0560">Oxidoreductase</keyword>
<keyword evidence="16" id="KW-0496">Mitochondrion</keyword>
<dbReference type="InterPro" id="IPR036396">
    <property type="entry name" value="Cyt_P450_sf"/>
</dbReference>
<comment type="caution">
    <text evidence="27">The sequence shown here is derived from an EMBL/GenBank/DDBJ whole genome shotgun (WGS) entry which is preliminary data.</text>
</comment>
<dbReference type="GO" id="GO:0071375">
    <property type="term" value="P:cellular response to peptide hormone stimulus"/>
    <property type="evidence" value="ECO:0007669"/>
    <property type="project" value="TreeGrafter"/>
</dbReference>
<keyword evidence="18" id="KW-1207">Sterol metabolism</keyword>
<accession>A0A8J5MWI1</accession>
<comment type="subcellular location">
    <subcellularLocation>
        <location evidence="2">Mitochondrion inner membrane</location>
        <topology evidence="2">Peripheral membrane protein</topology>
    </subcellularLocation>
</comment>
<evidence type="ECO:0000256" key="17">
    <source>
        <dbReference type="ARBA" id="ARBA00023136"/>
    </source>
</evidence>
<dbReference type="InterPro" id="IPR017972">
    <property type="entry name" value="Cyt_P450_CS"/>
</dbReference>
<evidence type="ECO:0000256" key="13">
    <source>
        <dbReference type="ARBA" id="ARBA00023004"/>
    </source>
</evidence>
<evidence type="ECO:0000256" key="12">
    <source>
        <dbReference type="ARBA" id="ARBA00023002"/>
    </source>
</evidence>
<evidence type="ECO:0000256" key="21">
    <source>
        <dbReference type="ARBA" id="ARBA00030343"/>
    </source>
</evidence>
<evidence type="ECO:0000256" key="10">
    <source>
        <dbReference type="ARBA" id="ARBA00022792"/>
    </source>
</evidence>
<dbReference type="GO" id="GO:0008203">
    <property type="term" value="P:cholesterol metabolic process"/>
    <property type="evidence" value="ECO:0007669"/>
    <property type="project" value="UniProtKB-KW"/>
</dbReference>
<dbReference type="PROSITE" id="PS00086">
    <property type="entry name" value="CYTOCHROME_P450"/>
    <property type="match status" value="1"/>
</dbReference>
<comment type="similarity">
    <text evidence="4 26">Belongs to the cytochrome P450 family.</text>
</comment>
<evidence type="ECO:0000256" key="26">
    <source>
        <dbReference type="RuleBase" id="RU000461"/>
    </source>
</evidence>
<keyword evidence="17" id="KW-0472">Membrane</keyword>
<protein>
    <recommendedName>
        <fullName evidence="6">Cholesterol side-chain cleavage enzyme, mitochondrial</fullName>
        <ecNumber evidence="5">1.14.15.6</ecNumber>
    </recommendedName>
    <alternativeName>
        <fullName evidence="21">CYPXIA1</fullName>
    </alternativeName>
    <alternativeName>
        <fullName evidence="23">Cholesterol desmolase</fullName>
    </alternativeName>
    <alternativeName>
        <fullName evidence="22">Cytochrome P450 11A1</fullName>
    </alternativeName>
    <alternativeName>
        <fullName evidence="24">Cytochrome P450(scc)</fullName>
    </alternativeName>
</protein>
<evidence type="ECO:0000256" key="24">
    <source>
        <dbReference type="ARBA" id="ARBA00033394"/>
    </source>
</evidence>
<evidence type="ECO:0000256" key="25">
    <source>
        <dbReference type="PIRSR" id="PIRSR602401-1"/>
    </source>
</evidence>
<keyword evidence="13 25" id="KW-0408">Iron</keyword>
<dbReference type="GO" id="GO:0005743">
    <property type="term" value="C:mitochondrial inner membrane"/>
    <property type="evidence" value="ECO:0007669"/>
    <property type="project" value="UniProtKB-SubCell"/>
</dbReference>
<evidence type="ECO:0000256" key="20">
    <source>
        <dbReference type="ARBA" id="ARBA00023250"/>
    </source>
</evidence>
<dbReference type="EC" id="1.14.15.6" evidence="5"/>
<gene>
    <name evidence="27" type="primary">Cyp49a1-L1</name>
    <name evidence="27" type="ORF">Hamer_G005423</name>
</gene>
<evidence type="ECO:0000256" key="2">
    <source>
        <dbReference type="ARBA" id="ARBA00004637"/>
    </source>
</evidence>
<comment type="cofactor">
    <cofactor evidence="1 25">
        <name>heme</name>
        <dbReference type="ChEBI" id="CHEBI:30413"/>
    </cofactor>
</comment>
<dbReference type="Gene3D" id="1.10.630.10">
    <property type="entry name" value="Cytochrome P450"/>
    <property type="match status" value="1"/>
</dbReference>
<dbReference type="EMBL" id="JAHLQT010021845">
    <property type="protein sequence ID" value="KAG7167090.1"/>
    <property type="molecule type" value="Genomic_DNA"/>
</dbReference>
<keyword evidence="14 26" id="KW-0503">Monooxygenase</keyword>
<reference evidence="27" key="1">
    <citation type="journal article" date="2021" name="Sci. Adv.">
        <title>The American lobster genome reveals insights on longevity, neural, and immune adaptations.</title>
        <authorList>
            <person name="Polinski J.M."/>
            <person name="Zimin A.V."/>
            <person name="Clark K.F."/>
            <person name="Kohn A.B."/>
            <person name="Sadowski N."/>
            <person name="Timp W."/>
            <person name="Ptitsyn A."/>
            <person name="Khanna P."/>
            <person name="Romanova D.Y."/>
            <person name="Williams P."/>
            <person name="Greenwood S.J."/>
            <person name="Moroz L.L."/>
            <person name="Walt D.R."/>
            <person name="Bodnar A.G."/>
        </authorList>
    </citation>
    <scope>NUCLEOTIDE SEQUENCE</scope>
    <source>
        <strain evidence="27">GMGI-L3</strain>
    </source>
</reference>
<dbReference type="AlphaFoldDB" id="A0A8J5MWI1"/>
<dbReference type="GO" id="GO:0005506">
    <property type="term" value="F:iron ion binding"/>
    <property type="evidence" value="ECO:0007669"/>
    <property type="project" value="InterPro"/>
</dbReference>
<keyword evidence="19" id="KW-0753">Steroid metabolism</keyword>
<evidence type="ECO:0000256" key="8">
    <source>
        <dbReference type="ARBA" id="ARBA00022617"/>
    </source>
</evidence>
<keyword evidence="7" id="KW-0153">Cholesterol metabolism</keyword>
<evidence type="ECO:0000256" key="3">
    <source>
        <dbReference type="ARBA" id="ARBA00005108"/>
    </source>
</evidence>
<dbReference type="Pfam" id="PF00067">
    <property type="entry name" value="p450"/>
    <property type="match status" value="1"/>
</dbReference>
<dbReference type="GO" id="GO:0008386">
    <property type="term" value="F:cholesterol monooxygenase (side-chain-cleaving) activity"/>
    <property type="evidence" value="ECO:0007669"/>
    <property type="project" value="UniProtKB-EC"/>
</dbReference>
<keyword evidence="10" id="KW-0999">Mitochondrion inner membrane</keyword>
<dbReference type="Proteomes" id="UP000747542">
    <property type="component" value="Unassembled WGS sequence"/>
</dbReference>
<evidence type="ECO:0000256" key="1">
    <source>
        <dbReference type="ARBA" id="ARBA00001971"/>
    </source>
</evidence>
<dbReference type="InterPro" id="IPR050479">
    <property type="entry name" value="CYP11_CYP27_families"/>
</dbReference>
<keyword evidence="15" id="KW-0443">Lipid metabolism</keyword>
<evidence type="ECO:0000256" key="5">
    <source>
        <dbReference type="ARBA" id="ARBA00012764"/>
    </source>
</evidence>
<evidence type="ECO:0000256" key="11">
    <source>
        <dbReference type="ARBA" id="ARBA00022946"/>
    </source>
</evidence>
<evidence type="ECO:0000256" key="6">
    <source>
        <dbReference type="ARBA" id="ARBA00019844"/>
    </source>
</evidence>
<dbReference type="PANTHER" id="PTHR24279:SF3">
    <property type="entry name" value="CHOLESTEROL SIDE-CHAIN CLEAVAGE ENZYME, MITOCHONDRIAL"/>
    <property type="match status" value="1"/>
</dbReference>
<keyword evidence="11" id="KW-0809">Transit peptide</keyword>
<keyword evidence="9 25" id="KW-0479">Metal-binding</keyword>
<evidence type="ECO:0000256" key="9">
    <source>
        <dbReference type="ARBA" id="ARBA00022723"/>
    </source>
</evidence>
<dbReference type="InterPro" id="IPR002401">
    <property type="entry name" value="Cyt_P450_E_grp-I"/>
</dbReference>
<dbReference type="PRINTS" id="PR00463">
    <property type="entry name" value="EP450I"/>
</dbReference>
<evidence type="ECO:0000313" key="28">
    <source>
        <dbReference type="Proteomes" id="UP000747542"/>
    </source>
</evidence>
<dbReference type="PANTHER" id="PTHR24279">
    <property type="entry name" value="CYTOCHROME P450"/>
    <property type="match status" value="1"/>
</dbReference>
<sequence length="103" mass="12185">MAVGFNIFIGWDEAYFPRAKEFIPERWLRHRPLGPIHPYASLPFGSGTRMCVGRRIAEQELHTFMARVMHRFTVDYKHEDIDCVSKLVFVPSKPLKFTFTERR</sequence>
<keyword evidence="8 25" id="KW-0349">Heme</keyword>
<dbReference type="SUPFAM" id="SSF48264">
    <property type="entry name" value="Cytochrome P450"/>
    <property type="match status" value="1"/>
</dbReference>
<evidence type="ECO:0000313" key="27">
    <source>
        <dbReference type="EMBL" id="KAG7167090.1"/>
    </source>
</evidence>
<evidence type="ECO:0000256" key="15">
    <source>
        <dbReference type="ARBA" id="ARBA00023098"/>
    </source>
</evidence>
<dbReference type="GO" id="GO:0034650">
    <property type="term" value="P:cortisol metabolic process"/>
    <property type="evidence" value="ECO:0007669"/>
    <property type="project" value="TreeGrafter"/>
</dbReference>
<evidence type="ECO:0000256" key="16">
    <source>
        <dbReference type="ARBA" id="ARBA00023128"/>
    </source>
</evidence>
<evidence type="ECO:0000256" key="22">
    <source>
        <dbReference type="ARBA" id="ARBA00032666"/>
    </source>
</evidence>